<dbReference type="STRING" id="501024.RTCCBAU85039_2638"/>
<accession>A0A1H8KTA4</accession>
<keyword evidence="4" id="KW-1185">Reference proteome</keyword>
<evidence type="ECO:0000313" key="1">
    <source>
        <dbReference type="EMBL" id="SEH83825.1"/>
    </source>
</evidence>
<reference evidence="1" key="3">
    <citation type="submission" date="2016-10" db="EMBL/GenBank/DDBJ databases">
        <authorList>
            <person name="de Groot N.N."/>
        </authorList>
    </citation>
    <scope>NUCLEOTIDE SEQUENCE [LARGE SCALE GENOMIC DNA]</scope>
    <source>
        <strain evidence="1">CCBAU85039</strain>
    </source>
</reference>
<proteinExistence type="predicted"/>
<reference evidence="3" key="1">
    <citation type="submission" date="2016-10" db="EMBL/GenBank/DDBJ databases">
        <authorList>
            <person name="Wibberg D."/>
        </authorList>
    </citation>
    <scope>NUCLEOTIDE SEQUENCE [LARGE SCALE GENOMIC DNA]</scope>
</reference>
<reference evidence="2 4" key="2">
    <citation type="submission" date="2016-10" db="EMBL/GenBank/DDBJ databases">
        <authorList>
            <person name="Varghese N."/>
            <person name="Submissions S."/>
        </authorList>
    </citation>
    <scope>NUCLEOTIDE SEQUENCE [LARGE SCALE GENOMIC DNA]</scope>
    <source>
        <strain evidence="2 4">CGMCC 1.7071</strain>
    </source>
</reference>
<gene>
    <name evidence="1" type="ORF">RTCCBAU85039_2638</name>
    <name evidence="2" type="ORF">SAMN05216228_1009185</name>
</gene>
<name>A0A1H8KTA4_9HYPH</name>
<evidence type="ECO:0000313" key="4">
    <source>
        <dbReference type="Proteomes" id="UP000198939"/>
    </source>
</evidence>
<sequence length="76" mass="8488">MLADQFVAQRAARGGALHDETALVEFDRSIDGIVCELAQEFPDRRIATPIKKGLLVYGQSHEIRPPETVRAMPPRM</sequence>
<organism evidence="1 3">
    <name type="scientific">Rhizobium tibeticum</name>
    <dbReference type="NCBI Taxonomy" id="501024"/>
    <lineage>
        <taxon>Bacteria</taxon>
        <taxon>Pseudomonadati</taxon>
        <taxon>Pseudomonadota</taxon>
        <taxon>Alphaproteobacteria</taxon>
        <taxon>Hyphomicrobiales</taxon>
        <taxon>Rhizobiaceae</taxon>
        <taxon>Rhizobium/Agrobacterium group</taxon>
        <taxon>Rhizobium</taxon>
    </lineage>
</organism>
<protein>
    <submittedName>
        <fullName evidence="1">Uncharacterized protein</fullName>
    </submittedName>
</protein>
<dbReference type="AlphaFoldDB" id="A0A1H8KTA4"/>
<dbReference type="Proteomes" id="UP000198939">
    <property type="component" value="Unassembled WGS sequence"/>
</dbReference>
<dbReference type="Proteomes" id="UP000183063">
    <property type="component" value="Unassembled WGS sequence"/>
</dbReference>
<evidence type="ECO:0000313" key="3">
    <source>
        <dbReference type="Proteomes" id="UP000183063"/>
    </source>
</evidence>
<evidence type="ECO:0000313" key="2">
    <source>
        <dbReference type="EMBL" id="SEN96051.1"/>
    </source>
</evidence>
<dbReference type="EMBL" id="FNXB01000011">
    <property type="protein sequence ID" value="SEH83825.1"/>
    <property type="molecule type" value="Genomic_DNA"/>
</dbReference>
<dbReference type="EMBL" id="FOCV01000009">
    <property type="protein sequence ID" value="SEN96051.1"/>
    <property type="molecule type" value="Genomic_DNA"/>
</dbReference>